<dbReference type="InterPro" id="IPR036691">
    <property type="entry name" value="Endo/exonu/phosph_ase_sf"/>
</dbReference>
<evidence type="ECO:0008006" key="3">
    <source>
        <dbReference type="Google" id="ProtNLM"/>
    </source>
</evidence>
<dbReference type="Proteomes" id="UP001159405">
    <property type="component" value="Unassembled WGS sequence"/>
</dbReference>
<dbReference type="SUPFAM" id="SSF56219">
    <property type="entry name" value="DNase I-like"/>
    <property type="match status" value="1"/>
</dbReference>
<accession>A0ABN8PA15</accession>
<dbReference type="EMBL" id="CALNXK010000062">
    <property type="protein sequence ID" value="CAH3139249.1"/>
    <property type="molecule type" value="Genomic_DNA"/>
</dbReference>
<gene>
    <name evidence="1" type="ORF">PLOB_00040547</name>
</gene>
<evidence type="ECO:0000313" key="1">
    <source>
        <dbReference type="EMBL" id="CAH3139249.1"/>
    </source>
</evidence>
<comment type="caution">
    <text evidence="1">The sequence shown here is derived from an EMBL/GenBank/DDBJ whole genome shotgun (WGS) entry which is preliminary data.</text>
</comment>
<keyword evidence="2" id="KW-1185">Reference proteome</keyword>
<organism evidence="1 2">
    <name type="scientific">Porites lobata</name>
    <dbReference type="NCBI Taxonomy" id="104759"/>
    <lineage>
        <taxon>Eukaryota</taxon>
        <taxon>Metazoa</taxon>
        <taxon>Cnidaria</taxon>
        <taxon>Anthozoa</taxon>
        <taxon>Hexacorallia</taxon>
        <taxon>Scleractinia</taxon>
        <taxon>Fungiina</taxon>
        <taxon>Poritidae</taxon>
        <taxon>Porites</taxon>
    </lineage>
</organism>
<name>A0ABN8PA15_9CNID</name>
<evidence type="ECO:0000313" key="2">
    <source>
        <dbReference type="Proteomes" id="UP001159405"/>
    </source>
</evidence>
<sequence length="198" mass="23463">MDPDLDCSGGNPVLKDSVKCVEDIMLNYDLVDIWRIRNPNSKKFSWRQKSPIIQRRLDYWLISDLLQDDVAKVDIVTAIRTDHHAITLEIDNLNDQQRGPSFWKSNNSLLDDAFFVERLRENFPKWIDEINFCDDSRIKWDWMKYKIRGESISYSKLKAKERRNRIQTIENRLKICEEKIAESPTQENLANLESVKTE</sequence>
<reference evidence="1 2" key="1">
    <citation type="submission" date="2022-05" db="EMBL/GenBank/DDBJ databases">
        <authorList>
            <consortium name="Genoscope - CEA"/>
            <person name="William W."/>
        </authorList>
    </citation>
    <scope>NUCLEOTIDE SEQUENCE [LARGE SCALE GENOMIC DNA]</scope>
</reference>
<dbReference type="Gene3D" id="3.60.10.10">
    <property type="entry name" value="Endonuclease/exonuclease/phosphatase"/>
    <property type="match status" value="1"/>
</dbReference>
<protein>
    <recommendedName>
        <fullName evidence="3">Endonuclease/exonuclease/phosphatase domain-containing protein</fullName>
    </recommendedName>
</protein>
<proteinExistence type="predicted"/>